<evidence type="ECO:0008006" key="3">
    <source>
        <dbReference type="Google" id="ProtNLM"/>
    </source>
</evidence>
<sequence length="99" mass="11303">MKYKIPTFSDEQKTLIHYLAAGYVVEVCTEVCPDLGSVAELNNYPGHFNQRSLFRLKREGLLKEKHHYHSGLRWTRLALNEKGLTVANAVAQPGENRYA</sequence>
<dbReference type="EMBL" id="JAKIKT010000001">
    <property type="protein sequence ID" value="MCL2913093.1"/>
    <property type="molecule type" value="Genomic_DNA"/>
</dbReference>
<name>A0ABT0N3R0_9GAMM</name>
<keyword evidence="2" id="KW-1185">Reference proteome</keyword>
<dbReference type="Proteomes" id="UP001202831">
    <property type="component" value="Unassembled WGS sequence"/>
</dbReference>
<evidence type="ECO:0000313" key="1">
    <source>
        <dbReference type="EMBL" id="MCL2913093.1"/>
    </source>
</evidence>
<comment type="caution">
    <text evidence="1">The sequence shown here is derived from an EMBL/GenBank/DDBJ whole genome shotgun (WGS) entry which is preliminary data.</text>
</comment>
<dbReference type="RefSeq" id="WP_249247882.1">
    <property type="nucleotide sequence ID" value="NZ_JAKIKT010000001.1"/>
</dbReference>
<proteinExistence type="predicted"/>
<reference evidence="1 2" key="1">
    <citation type="submission" date="2022-01" db="EMBL/GenBank/DDBJ databases">
        <title>Whole genome-based taxonomy of the Shewanellaceae.</title>
        <authorList>
            <person name="Martin-Rodriguez A.J."/>
        </authorList>
    </citation>
    <scope>NUCLEOTIDE SEQUENCE [LARGE SCALE GENOMIC DNA]</scope>
    <source>
        <strain evidence="1 2">DSM 21332</strain>
    </source>
</reference>
<organism evidence="1 2">
    <name type="scientific">Shewanella corallii</name>
    <dbReference type="NCBI Taxonomy" id="560080"/>
    <lineage>
        <taxon>Bacteria</taxon>
        <taxon>Pseudomonadati</taxon>
        <taxon>Pseudomonadota</taxon>
        <taxon>Gammaproteobacteria</taxon>
        <taxon>Alteromonadales</taxon>
        <taxon>Shewanellaceae</taxon>
        <taxon>Shewanella</taxon>
    </lineage>
</organism>
<gene>
    <name evidence="1" type="ORF">L2725_04750</name>
</gene>
<evidence type="ECO:0000313" key="2">
    <source>
        <dbReference type="Proteomes" id="UP001202831"/>
    </source>
</evidence>
<accession>A0ABT0N3R0</accession>
<protein>
    <recommendedName>
        <fullName evidence="3">Transposase</fullName>
    </recommendedName>
</protein>